<protein>
    <submittedName>
        <fullName evidence="1">Uncharacterized protein</fullName>
    </submittedName>
</protein>
<dbReference type="AlphaFoldDB" id="A0A8D8RSA2"/>
<dbReference type="EMBL" id="HBUF01180456">
    <property type="protein sequence ID" value="CAG6655185.1"/>
    <property type="molecule type" value="Transcribed_RNA"/>
</dbReference>
<name>A0A8D8RSA2_9HEMI</name>
<sequence>MKKNKRGGEGERGKQREREIQITKLVKLEEEEDRGNIRVGENEIRDENWRKEKKERGRKDLRVGNLDRDGIIQTMGEREREWENYLDKSQFILSRYCRVIIRCQGWCRSLKTV</sequence>
<accession>A0A8D8RSA2</accession>
<organism evidence="1">
    <name type="scientific">Cacopsylla melanoneura</name>
    <dbReference type="NCBI Taxonomy" id="428564"/>
    <lineage>
        <taxon>Eukaryota</taxon>
        <taxon>Metazoa</taxon>
        <taxon>Ecdysozoa</taxon>
        <taxon>Arthropoda</taxon>
        <taxon>Hexapoda</taxon>
        <taxon>Insecta</taxon>
        <taxon>Pterygota</taxon>
        <taxon>Neoptera</taxon>
        <taxon>Paraneoptera</taxon>
        <taxon>Hemiptera</taxon>
        <taxon>Sternorrhyncha</taxon>
        <taxon>Psylloidea</taxon>
        <taxon>Psyllidae</taxon>
        <taxon>Psyllinae</taxon>
        <taxon>Cacopsylla</taxon>
    </lineage>
</organism>
<proteinExistence type="predicted"/>
<reference evidence="1" key="1">
    <citation type="submission" date="2021-05" db="EMBL/GenBank/DDBJ databases">
        <authorList>
            <person name="Alioto T."/>
            <person name="Alioto T."/>
            <person name="Gomez Garrido J."/>
        </authorList>
    </citation>
    <scope>NUCLEOTIDE SEQUENCE</scope>
</reference>
<evidence type="ECO:0000313" key="1">
    <source>
        <dbReference type="EMBL" id="CAG6655185.1"/>
    </source>
</evidence>